<keyword evidence="1" id="KW-0472">Membrane</keyword>
<dbReference type="Proteomes" id="UP000439903">
    <property type="component" value="Unassembled WGS sequence"/>
</dbReference>
<proteinExistence type="predicted"/>
<dbReference type="AlphaFoldDB" id="A0A8H3X510"/>
<evidence type="ECO:0000256" key="1">
    <source>
        <dbReference type="SAM" id="Phobius"/>
    </source>
</evidence>
<keyword evidence="3" id="KW-1185">Reference proteome</keyword>
<protein>
    <submittedName>
        <fullName evidence="2">Uncharacterized protein</fullName>
    </submittedName>
</protein>
<feature type="transmembrane region" description="Helical" evidence="1">
    <location>
        <begin position="145"/>
        <end position="177"/>
    </location>
</feature>
<gene>
    <name evidence="2" type="ORF">F8M41_009383</name>
</gene>
<dbReference type="OrthoDB" id="2368154at2759"/>
<accession>A0A8H3X510</accession>
<comment type="caution">
    <text evidence="2">The sequence shown here is derived from an EMBL/GenBank/DDBJ whole genome shotgun (WGS) entry which is preliminary data.</text>
</comment>
<evidence type="ECO:0000313" key="3">
    <source>
        <dbReference type="Proteomes" id="UP000439903"/>
    </source>
</evidence>
<organism evidence="2 3">
    <name type="scientific">Gigaspora margarita</name>
    <dbReference type="NCBI Taxonomy" id="4874"/>
    <lineage>
        <taxon>Eukaryota</taxon>
        <taxon>Fungi</taxon>
        <taxon>Fungi incertae sedis</taxon>
        <taxon>Mucoromycota</taxon>
        <taxon>Glomeromycotina</taxon>
        <taxon>Glomeromycetes</taxon>
        <taxon>Diversisporales</taxon>
        <taxon>Gigasporaceae</taxon>
        <taxon>Gigaspora</taxon>
    </lineage>
</organism>
<sequence>MLYFQRPEYPYHEESALMSIMFLLSQMFRGNFIKEQLIDSPIVRPIQDTIYLDKKISELYSTTIPKKIIQSVDFFYRKLRIGIVIGFCIGFCAIPVALICLFIEPPFDRAIKQLKQLSSQWATRRDGKDRKSNSSNSSNNIEGNLLNILCSVVLLFCLKVAMLVPLILFVTGFYLYGLSIYVYLGIERIFQFICQNIFYPSVIIICSLKSGIDSTSYFPLVGLEKEF</sequence>
<keyword evidence="1" id="KW-0812">Transmembrane</keyword>
<reference evidence="2 3" key="1">
    <citation type="journal article" date="2019" name="Environ. Microbiol.">
        <title>At the nexus of three kingdoms: the genome of the mycorrhizal fungus Gigaspora margarita provides insights into plant, endobacterial and fungal interactions.</title>
        <authorList>
            <person name="Venice F."/>
            <person name="Ghignone S."/>
            <person name="Salvioli di Fossalunga A."/>
            <person name="Amselem J."/>
            <person name="Novero M."/>
            <person name="Xianan X."/>
            <person name="Sedzielewska Toro K."/>
            <person name="Morin E."/>
            <person name="Lipzen A."/>
            <person name="Grigoriev I.V."/>
            <person name="Henrissat B."/>
            <person name="Martin F.M."/>
            <person name="Bonfante P."/>
        </authorList>
    </citation>
    <scope>NUCLEOTIDE SEQUENCE [LARGE SCALE GENOMIC DNA]</scope>
    <source>
        <strain evidence="2 3">BEG34</strain>
    </source>
</reference>
<evidence type="ECO:0000313" key="2">
    <source>
        <dbReference type="EMBL" id="KAF0402741.1"/>
    </source>
</evidence>
<keyword evidence="1" id="KW-1133">Transmembrane helix</keyword>
<dbReference type="EMBL" id="WTPW01002006">
    <property type="protein sequence ID" value="KAF0402741.1"/>
    <property type="molecule type" value="Genomic_DNA"/>
</dbReference>
<name>A0A8H3X510_GIGMA</name>
<feature type="transmembrane region" description="Helical" evidence="1">
    <location>
        <begin position="81"/>
        <end position="103"/>
    </location>
</feature>